<protein>
    <submittedName>
        <fullName evidence="1">Uncharacterized protein</fullName>
    </submittedName>
</protein>
<organism evidence="1 2">
    <name type="scientific">Mycolicibacterium murale</name>
    <dbReference type="NCBI Taxonomy" id="182220"/>
    <lineage>
        <taxon>Bacteria</taxon>
        <taxon>Bacillati</taxon>
        <taxon>Actinomycetota</taxon>
        <taxon>Actinomycetes</taxon>
        <taxon>Mycobacteriales</taxon>
        <taxon>Mycobacteriaceae</taxon>
        <taxon>Mycolicibacterium</taxon>
    </lineage>
</organism>
<sequence>MTVVVMVTGGSKIGDPSAALLPRGGVLGRELRVSVPWVATGVSCVDWRLSRRFRPTDAAGRQPVDRDHDHLLFANVMTALMCLL</sequence>
<keyword evidence="2" id="KW-1185">Reference proteome</keyword>
<name>A0A7I9WLJ1_9MYCO</name>
<dbReference type="AlphaFoldDB" id="A0A7I9WLJ1"/>
<evidence type="ECO:0000313" key="2">
    <source>
        <dbReference type="Proteomes" id="UP000465241"/>
    </source>
</evidence>
<gene>
    <name evidence="1" type="ORF">MMUR_27480</name>
</gene>
<comment type="caution">
    <text evidence="1">The sequence shown here is derived from an EMBL/GenBank/DDBJ whole genome shotgun (WGS) entry which is preliminary data.</text>
</comment>
<proteinExistence type="predicted"/>
<reference evidence="1 2" key="1">
    <citation type="journal article" date="2019" name="Emerg. Microbes Infect.">
        <title>Comprehensive subspecies identification of 175 nontuberculous mycobacteria species based on 7547 genomic profiles.</title>
        <authorList>
            <person name="Matsumoto Y."/>
            <person name="Kinjo T."/>
            <person name="Motooka D."/>
            <person name="Nabeya D."/>
            <person name="Jung N."/>
            <person name="Uechi K."/>
            <person name="Horii T."/>
            <person name="Iida T."/>
            <person name="Fujita J."/>
            <person name="Nakamura S."/>
        </authorList>
    </citation>
    <scope>NUCLEOTIDE SEQUENCE [LARGE SCALE GENOMIC DNA]</scope>
    <source>
        <strain evidence="1 2">JCM 13392</strain>
    </source>
</reference>
<accession>A0A7I9WLJ1</accession>
<dbReference type="EMBL" id="BLKT01000003">
    <property type="protein sequence ID" value="GFG58612.1"/>
    <property type="molecule type" value="Genomic_DNA"/>
</dbReference>
<evidence type="ECO:0000313" key="1">
    <source>
        <dbReference type="EMBL" id="GFG58612.1"/>
    </source>
</evidence>
<dbReference type="Proteomes" id="UP000465241">
    <property type="component" value="Unassembled WGS sequence"/>
</dbReference>